<evidence type="ECO:0000256" key="3">
    <source>
        <dbReference type="ARBA" id="ARBA00023015"/>
    </source>
</evidence>
<evidence type="ECO:0000259" key="8">
    <source>
        <dbReference type="PROSITE" id="PS50888"/>
    </source>
</evidence>
<feature type="domain" description="ACT" evidence="9">
    <location>
        <begin position="336"/>
        <end position="408"/>
    </location>
</feature>
<keyword evidence="2" id="KW-0217">Developmental protein</keyword>
<dbReference type="eggNOG" id="ENOG502QQ2A">
    <property type="taxonomic scope" value="Eukaryota"/>
</dbReference>
<protein>
    <submittedName>
        <fullName evidence="11">Transcription factor ICE1-like</fullName>
    </submittedName>
</protein>
<feature type="region of interest" description="Disordered" evidence="7">
    <location>
        <begin position="1"/>
        <end position="36"/>
    </location>
</feature>
<gene>
    <name evidence="11" type="primary">LOC101515675</name>
</gene>
<evidence type="ECO:0000256" key="2">
    <source>
        <dbReference type="ARBA" id="ARBA00022473"/>
    </source>
</evidence>
<keyword evidence="10" id="KW-1185">Reference proteome</keyword>
<dbReference type="GeneID" id="101515675"/>
<evidence type="ECO:0000313" key="11">
    <source>
        <dbReference type="RefSeq" id="XP_004501478.1"/>
    </source>
</evidence>
<evidence type="ECO:0000256" key="4">
    <source>
        <dbReference type="ARBA" id="ARBA00023125"/>
    </source>
</evidence>
<sequence>MERDMVPWLEPQIEEEEETTEAKWSTRSNGNNNGDEHLTSLNSILEAEWYMNNIPPHSVELVPNLQSQQQITIPSHSDPMRISSSSFLPNENMNNPFGNVFDFESKGDFVAPLIQGNQMDVSAQTSPLPDFPTPTVVGFGPTGLDRLQPLPISRFTSTWLKEFDKSTQKGEEVNYDSNWNNIGANHFNANNNSNNINNNDNDNNIGGIEDLKGKKKEIPAKSLMAERRRRKKLSDRLYMLRSIVPKITKMDRASILGDAIDYMKELLQRINDLHSELESSSLGSTFPPSTTFHTMIPTTSTLPSMVKEERCPSNVSIPNNQSPKIEVRVREGKSFSIHMYCPQRPGVLLSTMRALDSLGLEVQQAVINSFNGFTLDVFKAEQCKEGHDVLPEQIKAVLLDTLSFHGMM</sequence>
<dbReference type="PROSITE" id="PS51671">
    <property type="entry name" value="ACT"/>
    <property type="match status" value="1"/>
</dbReference>
<keyword evidence="6" id="KW-0539">Nucleus</keyword>
<keyword evidence="4" id="KW-0238">DNA-binding</keyword>
<organism evidence="10 11">
    <name type="scientific">Cicer arietinum</name>
    <name type="common">Chickpea</name>
    <name type="synonym">Garbanzo</name>
    <dbReference type="NCBI Taxonomy" id="3827"/>
    <lineage>
        <taxon>Eukaryota</taxon>
        <taxon>Viridiplantae</taxon>
        <taxon>Streptophyta</taxon>
        <taxon>Embryophyta</taxon>
        <taxon>Tracheophyta</taxon>
        <taxon>Spermatophyta</taxon>
        <taxon>Magnoliopsida</taxon>
        <taxon>eudicotyledons</taxon>
        <taxon>Gunneridae</taxon>
        <taxon>Pentapetalae</taxon>
        <taxon>rosids</taxon>
        <taxon>fabids</taxon>
        <taxon>Fabales</taxon>
        <taxon>Fabaceae</taxon>
        <taxon>Papilionoideae</taxon>
        <taxon>50 kb inversion clade</taxon>
        <taxon>NPAAA clade</taxon>
        <taxon>Hologalegina</taxon>
        <taxon>IRL clade</taxon>
        <taxon>Cicereae</taxon>
        <taxon>Cicer</taxon>
    </lineage>
</organism>
<dbReference type="OrthoDB" id="551431at2759"/>
<dbReference type="GO" id="GO:0043565">
    <property type="term" value="F:sequence-specific DNA binding"/>
    <property type="evidence" value="ECO:0007669"/>
    <property type="project" value="TreeGrafter"/>
</dbReference>
<reference evidence="11" key="2">
    <citation type="submission" date="2025-08" db="UniProtKB">
        <authorList>
            <consortium name="RefSeq"/>
        </authorList>
    </citation>
    <scope>IDENTIFICATION</scope>
    <source>
        <tissue evidence="11">Etiolated seedlings</tissue>
    </source>
</reference>
<dbReference type="SUPFAM" id="SSF47459">
    <property type="entry name" value="HLH, helix-loop-helix DNA-binding domain"/>
    <property type="match status" value="1"/>
</dbReference>
<feature type="domain" description="BHLH" evidence="8">
    <location>
        <begin position="217"/>
        <end position="266"/>
    </location>
</feature>
<feature type="compositionally biased region" description="Polar residues" evidence="7">
    <location>
        <begin position="22"/>
        <end position="36"/>
    </location>
</feature>
<dbReference type="InterPro" id="IPR011598">
    <property type="entry name" value="bHLH_dom"/>
</dbReference>
<evidence type="ECO:0000256" key="1">
    <source>
        <dbReference type="ARBA" id="ARBA00004123"/>
    </source>
</evidence>
<dbReference type="Pfam" id="PF22754">
    <property type="entry name" value="bHLH-TF_ACT-like_plant"/>
    <property type="match status" value="1"/>
</dbReference>
<dbReference type="InterPro" id="IPR002912">
    <property type="entry name" value="ACT_dom"/>
</dbReference>
<name>A0A1S2YAK9_CICAR</name>
<dbReference type="InterPro" id="IPR036638">
    <property type="entry name" value="HLH_DNA-bd_sf"/>
</dbReference>
<dbReference type="KEGG" id="cam:101515675"/>
<dbReference type="GO" id="GO:0003700">
    <property type="term" value="F:DNA-binding transcription factor activity"/>
    <property type="evidence" value="ECO:0007669"/>
    <property type="project" value="TreeGrafter"/>
</dbReference>
<dbReference type="AlphaFoldDB" id="A0A1S2YAK9"/>
<dbReference type="GO" id="GO:0046983">
    <property type="term" value="F:protein dimerization activity"/>
    <property type="evidence" value="ECO:0007669"/>
    <property type="project" value="InterPro"/>
</dbReference>
<dbReference type="InterPro" id="IPR054502">
    <property type="entry name" value="bHLH-TF_ACT-like_plant"/>
</dbReference>
<dbReference type="Gene3D" id="4.10.280.10">
    <property type="entry name" value="Helix-loop-helix DNA-binding domain"/>
    <property type="match status" value="1"/>
</dbReference>
<comment type="subcellular location">
    <subcellularLocation>
        <location evidence="1">Nucleus</location>
    </subcellularLocation>
</comment>
<dbReference type="PANTHER" id="PTHR31945">
    <property type="entry name" value="TRANSCRIPTION FACTOR SCREAM2-RELATED"/>
    <property type="match status" value="1"/>
</dbReference>
<dbReference type="SMART" id="SM00353">
    <property type="entry name" value="HLH"/>
    <property type="match status" value="1"/>
</dbReference>
<dbReference type="STRING" id="3827.A0A1S2YAK9"/>
<evidence type="ECO:0000256" key="5">
    <source>
        <dbReference type="ARBA" id="ARBA00023163"/>
    </source>
</evidence>
<dbReference type="RefSeq" id="XP_004501478.1">
    <property type="nucleotide sequence ID" value="XM_004501421.3"/>
</dbReference>
<evidence type="ECO:0000259" key="9">
    <source>
        <dbReference type="PROSITE" id="PS51671"/>
    </source>
</evidence>
<dbReference type="FunFam" id="4.10.280.10:FF:000066">
    <property type="entry name" value="BHLH transcription factor"/>
    <property type="match status" value="1"/>
</dbReference>
<keyword evidence="3" id="KW-0805">Transcription regulation</keyword>
<proteinExistence type="predicted"/>
<evidence type="ECO:0000313" key="10">
    <source>
        <dbReference type="Proteomes" id="UP000087171"/>
    </source>
</evidence>
<dbReference type="Proteomes" id="UP000087171">
    <property type="component" value="Chromosome Ca5"/>
</dbReference>
<dbReference type="PaxDb" id="3827-XP_004501478.1"/>
<keyword evidence="5" id="KW-0804">Transcription</keyword>
<reference evidence="10" key="1">
    <citation type="journal article" date="2013" name="Nat. Biotechnol.">
        <title>Draft genome sequence of chickpea (Cicer arietinum) provides a resource for trait improvement.</title>
        <authorList>
            <person name="Varshney R.K."/>
            <person name="Song C."/>
            <person name="Saxena R.K."/>
            <person name="Azam S."/>
            <person name="Yu S."/>
            <person name="Sharpe A.G."/>
            <person name="Cannon S."/>
            <person name="Baek J."/>
            <person name="Rosen B.D."/>
            <person name="Tar'an B."/>
            <person name="Millan T."/>
            <person name="Zhang X."/>
            <person name="Ramsay L.D."/>
            <person name="Iwata A."/>
            <person name="Wang Y."/>
            <person name="Nelson W."/>
            <person name="Farmer A.D."/>
            <person name="Gaur P.M."/>
            <person name="Soderlund C."/>
            <person name="Penmetsa R.V."/>
            <person name="Xu C."/>
            <person name="Bharti A.K."/>
            <person name="He W."/>
            <person name="Winter P."/>
            <person name="Zhao S."/>
            <person name="Hane J.K."/>
            <person name="Carrasquilla-Garcia N."/>
            <person name="Condie J.A."/>
            <person name="Upadhyaya H.D."/>
            <person name="Luo M.C."/>
            <person name="Thudi M."/>
            <person name="Gowda C.L."/>
            <person name="Singh N.P."/>
            <person name="Lichtenzveig J."/>
            <person name="Gali K.K."/>
            <person name="Rubio J."/>
            <person name="Nadarajan N."/>
            <person name="Dolezel J."/>
            <person name="Bansal K.C."/>
            <person name="Xu X."/>
            <person name="Edwards D."/>
            <person name="Zhang G."/>
            <person name="Kahl G."/>
            <person name="Gil J."/>
            <person name="Singh K.B."/>
            <person name="Datta S.K."/>
            <person name="Jackson S.A."/>
            <person name="Wang J."/>
            <person name="Cook D.R."/>
        </authorList>
    </citation>
    <scope>NUCLEOTIDE SEQUENCE [LARGE SCALE GENOMIC DNA]</scope>
    <source>
        <strain evidence="10">cv. CDC Frontier</strain>
    </source>
</reference>
<dbReference type="GO" id="GO:0005634">
    <property type="term" value="C:nucleus"/>
    <property type="evidence" value="ECO:0007669"/>
    <property type="project" value="UniProtKB-SubCell"/>
</dbReference>
<dbReference type="CDD" id="cd11443">
    <property type="entry name" value="bHLH_AtAMS_like"/>
    <property type="match status" value="1"/>
</dbReference>
<evidence type="ECO:0000256" key="7">
    <source>
        <dbReference type="SAM" id="MobiDB-lite"/>
    </source>
</evidence>
<dbReference type="InterPro" id="IPR051358">
    <property type="entry name" value="TF_AMS/ICE1/BHLH6-like"/>
</dbReference>
<dbReference type="Pfam" id="PF00010">
    <property type="entry name" value="HLH"/>
    <property type="match status" value="1"/>
</dbReference>
<dbReference type="PANTHER" id="PTHR31945:SF129">
    <property type="entry name" value="TRANSCRIPTION FACTOR SCREAM2"/>
    <property type="match status" value="1"/>
</dbReference>
<dbReference type="PROSITE" id="PS50888">
    <property type="entry name" value="BHLH"/>
    <property type="match status" value="1"/>
</dbReference>
<accession>A0A1S2YAK9</accession>
<evidence type="ECO:0000256" key="6">
    <source>
        <dbReference type="ARBA" id="ARBA00023242"/>
    </source>
</evidence>